<proteinExistence type="predicted"/>
<organism evidence="1 2">
    <name type="scientific">Tetranychus urticae</name>
    <name type="common">Two-spotted spider mite</name>
    <dbReference type="NCBI Taxonomy" id="32264"/>
    <lineage>
        <taxon>Eukaryota</taxon>
        <taxon>Metazoa</taxon>
        <taxon>Ecdysozoa</taxon>
        <taxon>Arthropoda</taxon>
        <taxon>Chelicerata</taxon>
        <taxon>Arachnida</taxon>
        <taxon>Acari</taxon>
        <taxon>Acariformes</taxon>
        <taxon>Trombidiformes</taxon>
        <taxon>Prostigmata</taxon>
        <taxon>Eleutherengona</taxon>
        <taxon>Raphignathae</taxon>
        <taxon>Tetranychoidea</taxon>
        <taxon>Tetranychidae</taxon>
        <taxon>Tetranychus</taxon>
    </lineage>
</organism>
<sequence>MKEGQKVKERTLQIIRELMEQKLNKIDAFVKRIQISDGFSNDESRKRWNLTVP</sequence>
<reference evidence="2" key="1">
    <citation type="submission" date="2011-08" db="EMBL/GenBank/DDBJ databases">
        <authorList>
            <person name="Rombauts S."/>
        </authorList>
    </citation>
    <scope>NUCLEOTIDE SEQUENCE</scope>
    <source>
        <strain evidence="2">London</strain>
    </source>
</reference>
<reference evidence="1" key="2">
    <citation type="submission" date="2015-06" db="UniProtKB">
        <authorList>
            <consortium name="EnsemblMetazoa"/>
        </authorList>
    </citation>
    <scope>IDENTIFICATION</scope>
</reference>
<dbReference type="AlphaFoldDB" id="T1K6V5"/>
<evidence type="ECO:0000313" key="2">
    <source>
        <dbReference type="Proteomes" id="UP000015104"/>
    </source>
</evidence>
<dbReference type="Proteomes" id="UP000015104">
    <property type="component" value="Unassembled WGS sequence"/>
</dbReference>
<dbReference type="EMBL" id="CAEY01001796">
    <property type="status" value="NOT_ANNOTATED_CDS"/>
    <property type="molecule type" value="Genomic_DNA"/>
</dbReference>
<keyword evidence="2" id="KW-1185">Reference proteome</keyword>
<protein>
    <submittedName>
        <fullName evidence="1">Uncharacterized protein</fullName>
    </submittedName>
</protein>
<accession>T1K6V5</accession>
<name>T1K6V5_TETUR</name>
<dbReference type="EnsemblMetazoa" id="tetur06g01870.1">
    <property type="protein sequence ID" value="tetur06g01870.1"/>
    <property type="gene ID" value="tetur06g01870"/>
</dbReference>
<dbReference type="HOGENOM" id="CLU_3071276_0_0_1"/>
<evidence type="ECO:0000313" key="1">
    <source>
        <dbReference type="EnsemblMetazoa" id="tetur06g01870.1"/>
    </source>
</evidence>